<sequence>MAEKLSVDLASVNGFSLDLRDLAANFSSNGSNQLSGLLLPHGASGLAATLNPALERLHGTLSSAQQRDIDIVNNLLTGLSTVADTYRATDDANANSLAAQTAALQGNAEISGGSAPAGITRYSGLQLPTLPTVEDERFVIRQVVTSAIDLISAYDDPWSRVIGIKPAADYLTQLVSDWEALRAIGKRIGFLGINDFVTAQNLSGGTGWLRAVWTGSAAESFGSTAGGLAQSVGARSNGLEAVAKIVEKGGALLERLVYNQAIGISGAITKPIEALGFTMPLGVWALRLKDPMDGSAKAQIQSAVDSLRQTAESTKTAITTTIDQISKALDYSPGQAAPTNGAADFEIPAKVVVDMGTLRYGFGNNVWFESIIGSIT</sequence>
<proteinExistence type="predicted"/>
<dbReference type="AlphaFoldDB" id="A0A3A4L470"/>
<evidence type="ECO:0000313" key="2">
    <source>
        <dbReference type="Proteomes" id="UP000266677"/>
    </source>
</evidence>
<comment type="caution">
    <text evidence="1">The sequence shown here is derived from an EMBL/GenBank/DDBJ whole genome shotgun (WGS) entry which is preliminary data.</text>
</comment>
<protein>
    <submittedName>
        <fullName evidence="1">Uncharacterized protein</fullName>
    </submittedName>
</protein>
<accession>A0A3A4L470</accession>
<organism evidence="1 2">
    <name type="scientific">Nocardia panacis</name>
    <dbReference type="NCBI Taxonomy" id="2340916"/>
    <lineage>
        <taxon>Bacteria</taxon>
        <taxon>Bacillati</taxon>
        <taxon>Actinomycetota</taxon>
        <taxon>Actinomycetes</taxon>
        <taxon>Mycobacteriales</taxon>
        <taxon>Nocardiaceae</taxon>
        <taxon>Nocardia</taxon>
    </lineage>
</organism>
<dbReference type="EMBL" id="QZFU01000016">
    <property type="protein sequence ID" value="RJO77123.1"/>
    <property type="molecule type" value="Genomic_DNA"/>
</dbReference>
<dbReference type="RefSeq" id="WP_120040332.1">
    <property type="nucleotide sequence ID" value="NZ_QZFU01000016.1"/>
</dbReference>
<dbReference type="OrthoDB" id="4531543at2"/>
<reference evidence="1 2" key="1">
    <citation type="submission" date="2018-09" db="EMBL/GenBank/DDBJ databases">
        <title>YIM PH21274 draft genome.</title>
        <authorList>
            <person name="Miao C."/>
        </authorList>
    </citation>
    <scope>NUCLEOTIDE SEQUENCE [LARGE SCALE GENOMIC DNA]</scope>
    <source>
        <strain evidence="1 2">YIM PH 21724</strain>
    </source>
</reference>
<evidence type="ECO:0000313" key="1">
    <source>
        <dbReference type="EMBL" id="RJO77123.1"/>
    </source>
</evidence>
<gene>
    <name evidence="1" type="ORF">D5S18_13240</name>
</gene>
<name>A0A3A4L470_9NOCA</name>
<dbReference type="Proteomes" id="UP000266677">
    <property type="component" value="Unassembled WGS sequence"/>
</dbReference>
<keyword evidence="2" id="KW-1185">Reference proteome</keyword>